<sequence length="630" mass="71861">MDPGCSPARKWWARTACEWLWYKRVPGLLGTNSAEEEREREREREERAPRRGGELERREREREREEREERVKRGIRWLERGFQIDTKTYMLTVQTLVTWANEGFFWELMLIRNISDWKMYISTALQRGWPLAMFVQSIPKAIVASQAVENYGNTSAAMQEDVWLEHGESVVDGHTDSGAPVGGYGASGIEVDDEGNGSQREAQEQAYEGHGSQAEPQGQEDEGHGSQAEPQEQGMAEEELTPELLDPGIDLGHRSYMSAVQHKHLAIFQCRLPKEYLELDNRWIERLRGVGLLTFYRLVEGGPVGRHGRARPRMMIDNSLIMALVDRWRSETHTFHLPCGEMAPTQQDVAYLLGLPIAGDAVGPRVVPASWRDDLEVRFAGVDRLDHLGALDPHPNSRGSAKSWLLQFQATNLHPDADDDSVRRSLEAYLLWLFGFIIMALATPSTRSSYPTRKRDSADAPEDAVPLWSWGSAVLAATYRGLCDACINDESNARFQGCALLLQLWSYERLAVGRPTVDHRAYEAQYYGEHDDDGPTMGTLWVCPREARRTYPNFVVELDQLVAENVIWEPYSAEFVTSRAPYGLSSWCTSNEALWYTTVSLVYDIYIEAHSPDRVMRQFGYARNFRWHIE</sequence>
<evidence type="ECO:0000259" key="2">
    <source>
        <dbReference type="Pfam" id="PF10536"/>
    </source>
</evidence>
<organism evidence="3 4">
    <name type="scientific">Paspalum notatum var. saurae</name>
    <dbReference type="NCBI Taxonomy" id="547442"/>
    <lineage>
        <taxon>Eukaryota</taxon>
        <taxon>Viridiplantae</taxon>
        <taxon>Streptophyta</taxon>
        <taxon>Embryophyta</taxon>
        <taxon>Tracheophyta</taxon>
        <taxon>Spermatophyta</taxon>
        <taxon>Magnoliopsida</taxon>
        <taxon>Liliopsida</taxon>
        <taxon>Poales</taxon>
        <taxon>Poaceae</taxon>
        <taxon>PACMAD clade</taxon>
        <taxon>Panicoideae</taxon>
        <taxon>Andropogonodae</taxon>
        <taxon>Paspaleae</taxon>
        <taxon>Paspalinae</taxon>
        <taxon>Paspalum</taxon>
    </lineage>
</organism>
<dbReference type="InterPro" id="IPR019557">
    <property type="entry name" value="AminoTfrase-like_pln_mobile"/>
</dbReference>
<dbReference type="InterPro" id="IPR044824">
    <property type="entry name" value="MAIN-like"/>
</dbReference>
<feature type="domain" description="Aminotransferase-like plant mobile" evidence="2">
    <location>
        <begin position="314"/>
        <end position="625"/>
    </location>
</feature>
<accession>A0AAQ3WS71</accession>
<feature type="compositionally biased region" description="Basic and acidic residues" evidence="1">
    <location>
        <begin position="35"/>
        <end position="64"/>
    </location>
</feature>
<reference evidence="3 4" key="1">
    <citation type="submission" date="2024-02" db="EMBL/GenBank/DDBJ databases">
        <title>High-quality chromosome-scale genome assembly of Pensacola bahiagrass (Paspalum notatum Flugge var. saurae).</title>
        <authorList>
            <person name="Vega J.M."/>
            <person name="Podio M."/>
            <person name="Orjuela J."/>
            <person name="Siena L.A."/>
            <person name="Pessino S.C."/>
            <person name="Combes M.C."/>
            <person name="Mariac C."/>
            <person name="Albertini E."/>
            <person name="Pupilli F."/>
            <person name="Ortiz J.P.A."/>
            <person name="Leblanc O."/>
        </authorList>
    </citation>
    <scope>NUCLEOTIDE SEQUENCE [LARGE SCALE GENOMIC DNA]</scope>
    <source>
        <strain evidence="3">R1</strain>
        <tissue evidence="3">Leaf</tissue>
    </source>
</reference>
<feature type="region of interest" description="Disordered" evidence="1">
    <location>
        <begin position="32"/>
        <end position="64"/>
    </location>
</feature>
<feature type="region of interest" description="Disordered" evidence="1">
    <location>
        <begin position="170"/>
        <end position="237"/>
    </location>
</feature>
<dbReference type="Pfam" id="PF10536">
    <property type="entry name" value="PMD"/>
    <property type="match status" value="1"/>
</dbReference>
<evidence type="ECO:0000256" key="1">
    <source>
        <dbReference type="SAM" id="MobiDB-lite"/>
    </source>
</evidence>
<evidence type="ECO:0000313" key="4">
    <source>
        <dbReference type="Proteomes" id="UP001341281"/>
    </source>
</evidence>
<name>A0AAQ3WS71_PASNO</name>
<dbReference type="PANTHER" id="PTHR46033:SF78">
    <property type="entry name" value="OS06G0232700 PROTEIN"/>
    <property type="match status" value="1"/>
</dbReference>
<protein>
    <recommendedName>
        <fullName evidence="2">Aminotransferase-like plant mobile domain-containing protein</fullName>
    </recommendedName>
</protein>
<dbReference type="AlphaFoldDB" id="A0AAQ3WS71"/>
<keyword evidence="4" id="KW-1185">Reference proteome</keyword>
<proteinExistence type="predicted"/>
<gene>
    <name evidence="3" type="ORF">U9M48_020614</name>
</gene>
<dbReference type="GO" id="GO:0010073">
    <property type="term" value="P:meristem maintenance"/>
    <property type="evidence" value="ECO:0007669"/>
    <property type="project" value="InterPro"/>
</dbReference>
<dbReference type="Proteomes" id="UP001341281">
    <property type="component" value="Chromosome 04"/>
</dbReference>
<evidence type="ECO:0000313" key="3">
    <source>
        <dbReference type="EMBL" id="WVZ72102.1"/>
    </source>
</evidence>
<dbReference type="EMBL" id="CP144748">
    <property type="protein sequence ID" value="WVZ72102.1"/>
    <property type="molecule type" value="Genomic_DNA"/>
</dbReference>
<dbReference type="PANTHER" id="PTHR46033">
    <property type="entry name" value="PROTEIN MAIN-LIKE 2"/>
    <property type="match status" value="1"/>
</dbReference>